<dbReference type="Proteomes" id="UP000831963">
    <property type="component" value="Chromosome"/>
</dbReference>
<dbReference type="SUPFAM" id="SSF49899">
    <property type="entry name" value="Concanavalin A-like lectins/glucanases"/>
    <property type="match status" value="1"/>
</dbReference>
<evidence type="ECO:0000313" key="2">
    <source>
        <dbReference type="EMBL" id="UPL16094.1"/>
    </source>
</evidence>
<evidence type="ECO:0008006" key="4">
    <source>
        <dbReference type="Google" id="ProtNLM"/>
    </source>
</evidence>
<dbReference type="Gene3D" id="2.60.120.200">
    <property type="match status" value="1"/>
</dbReference>
<organism evidence="2 3">
    <name type="scientific">Microbacterium galbinum</name>
    <dbReference type="NCBI Taxonomy" id="2851646"/>
    <lineage>
        <taxon>Bacteria</taxon>
        <taxon>Bacillati</taxon>
        <taxon>Actinomycetota</taxon>
        <taxon>Actinomycetes</taxon>
        <taxon>Micrococcales</taxon>
        <taxon>Microbacteriaceae</taxon>
        <taxon>Microbacterium</taxon>
    </lineage>
</organism>
<reference evidence="2 3" key="1">
    <citation type="submission" date="2021-06" db="EMBL/GenBank/DDBJ databases">
        <title>Genome-based taxonomic framework of Microbacterium strains isolated from marine environment, the description of four new species and reclassification of four preexisting species.</title>
        <authorList>
            <person name="Lee S.D."/>
            <person name="Kim S.-M."/>
            <person name="Byeon Y.-S."/>
            <person name="Yang H.L."/>
            <person name="Kim I.S."/>
        </authorList>
    </citation>
    <scope>NUCLEOTIDE SEQUENCE [LARGE SCALE GENOMIC DNA]</scope>
    <source>
        <strain evidence="2 3">SSW1-36</strain>
    </source>
</reference>
<feature type="region of interest" description="Disordered" evidence="1">
    <location>
        <begin position="56"/>
        <end position="83"/>
    </location>
</feature>
<gene>
    <name evidence="2" type="ORF">KV396_05180</name>
</gene>
<name>A0ABY4ITW6_9MICO</name>
<dbReference type="EMBL" id="CP078077">
    <property type="protein sequence ID" value="UPL16094.1"/>
    <property type="molecule type" value="Genomic_DNA"/>
</dbReference>
<sequence>MADDFADGPDPDLWVTSYLAHWTTPERAEARYETGPEGLVLRIDADQPDWRPEDAPMRVSNLQTGSFSGPVGSTRGTHRHRPDGLTVRTAVPTRLSWAPRRGRVDITVSASDDPGCMLAAWLVGTEQESERDRGEVCIFEIDARPGATGWTARCGIKAHGDDRLVTDMVEVALDHDARTPHTWTAVWGDGETVIGCDGVVVFRAAQAPRHPMFLMIDLFELGEPGGEYPKTAVIHAVRGWKV</sequence>
<keyword evidence="3" id="KW-1185">Reference proteome</keyword>
<proteinExistence type="predicted"/>
<protein>
    <recommendedName>
        <fullName evidence="4">GH16 domain-containing protein</fullName>
    </recommendedName>
</protein>
<evidence type="ECO:0000313" key="3">
    <source>
        <dbReference type="Proteomes" id="UP000831963"/>
    </source>
</evidence>
<evidence type="ECO:0000256" key="1">
    <source>
        <dbReference type="SAM" id="MobiDB-lite"/>
    </source>
</evidence>
<accession>A0ABY4ITW6</accession>
<dbReference type="InterPro" id="IPR013320">
    <property type="entry name" value="ConA-like_dom_sf"/>
</dbReference>